<evidence type="ECO:0000256" key="5">
    <source>
        <dbReference type="ARBA" id="ARBA00023288"/>
    </source>
</evidence>
<dbReference type="Proteomes" id="UP000199031">
    <property type="component" value="Unassembled WGS sequence"/>
</dbReference>
<keyword evidence="1" id="KW-1003">Cell membrane</keyword>
<protein>
    <submittedName>
        <fullName evidence="7">Curli biogenesis system outer membrane secretion channel CsgG</fullName>
    </submittedName>
</protein>
<reference evidence="7 8" key="1">
    <citation type="submission" date="2016-10" db="EMBL/GenBank/DDBJ databases">
        <authorList>
            <person name="de Groot N.N."/>
        </authorList>
    </citation>
    <scope>NUCLEOTIDE SEQUENCE [LARGE SCALE GENOMIC DNA]</scope>
    <source>
        <strain evidence="7 8">DSM 28286</strain>
    </source>
</reference>
<keyword evidence="2 6" id="KW-0732">Signal</keyword>
<dbReference type="InterPro" id="IPR005534">
    <property type="entry name" value="Curli_assmbl/transp-comp_CsgG"/>
</dbReference>
<keyword evidence="5" id="KW-0449">Lipoprotein</keyword>
<dbReference type="GO" id="GO:0030288">
    <property type="term" value="C:outer membrane-bounded periplasmic space"/>
    <property type="evidence" value="ECO:0007669"/>
    <property type="project" value="InterPro"/>
</dbReference>
<evidence type="ECO:0000256" key="3">
    <source>
        <dbReference type="ARBA" id="ARBA00023136"/>
    </source>
</evidence>
<name>A0A1I5RCB6_9BACT</name>
<keyword evidence="8" id="KW-1185">Reference proteome</keyword>
<dbReference type="OrthoDB" id="789916at2"/>
<proteinExistence type="predicted"/>
<dbReference type="Gene3D" id="3.40.50.10610">
    <property type="entry name" value="ABC-type transport auxiliary lipoprotein component"/>
    <property type="match status" value="1"/>
</dbReference>
<evidence type="ECO:0000313" key="7">
    <source>
        <dbReference type="EMBL" id="SFP56184.1"/>
    </source>
</evidence>
<gene>
    <name evidence="7" type="ORF">SAMN05444277_101187</name>
</gene>
<dbReference type="PANTHER" id="PTHR41164:SF1">
    <property type="entry name" value="CURLI PRODUCTION ASSEMBLY_TRANSPORT COMPONENT CSGG"/>
    <property type="match status" value="1"/>
</dbReference>
<dbReference type="STRING" id="1465490.SAMN05444277_101187"/>
<evidence type="ECO:0000256" key="1">
    <source>
        <dbReference type="ARBA" id="ARBA00022475"/>
    </source>
</evidence>
<evidence type="ECO:0000256" key="6">
    <source>
        <dbReference type="SAM" id="SignalP"/>
    </source>
</evidence>
<sequence length="333" mass="35899">MKHDYFKTTLMFTAVFLCMNAGSFAQSPKTDKNKDKVTIEDIKPICTDLPKEKKPRVTVANFKLTAPNAPRDQFGENLATMLTNALQKVQCFRVLERLANMGDVQAELDYQGNSGNVSKKSTVQKGNMMGANVIVQGEVTEFEQSAGGVGAAIVKTKSYKAKVGIIIRLVDPETREVIASESFNVEKRTGGGVQVGVTMPYGLGSINAMSTAFQNPAVQDATEDCIIKATQYIAGEKDKIDLPENDVPDGASQYTLTFKNIDYTQLGKVTSAIEKIAGVSNVNSDDFSDNVANVVVTQNIKLKEVVDKIIAANTGVKLSVSGMSKDGATFTVK</sequence>
<dbReference type="Pfam" id="PF03783">
    <property type="entry name" value="CsgG"/>
    <property type="match status" value="1"/>
</dbReference>
<keyword evidence="3" id="KW-0472">Membrane</keyword>
<evidence type="ECO:0000256" key="2">
    <source>
        <dbReference type="ARBA" id="ARBA00022729"/>
    </source>
</evidence>
<dbReference type="AlphaFoldDB" id="A0A1I5RCB6"/>
<accession>A0A1I5RCB6</accession>
<organism evidence="7 8">
    <name type="scientific">Parafilimonas terrae</name>
    <dbReference type="NCBI Taxonomy" id="1465490"/>
    <lineage>
        <taxon>Bacteria</taxon>
        <taxon>Pseudomonadati</taxon>
        <taxon>Bacteroidota</taxon>
        <taxon>Chitinophagia</taxon>
        <taxon>Chitinophagales</taxon>
        <taxon>Chitinophagaceae</taxon>
        <taxon>Parafilimonas</taxon>
    </lineage>
</organism>
<keyword evidence="4" id="KW-0564">Palmitate</keyword>
<dbReference type="RefSeq" id="WP_090653574.1">
    <property type="nucleotide sequence ID" value="NZ_FOXQ01000001.1"/>
</dbReference>
<feature type="signal peptide" evidence="6">
    <location>
        <begin position="1"/>
        <end position="25"/>
    </location>
</feature>
<dbReference type="EMBL" id="FOXQ01000001">
    <property type="protein sequence ID" value="SFP56184.1"/>
    <property type="molecule type" value="Genomic_DNA"/>
</dbReference>
<dbReference type="PANTHER" id="PTHR41164">
    <property type="entry name" value="CURLI PRODUCTION ASSEMBLY/TRANSPORT COMPONENT CSGG"/>
    <property type="match status" value="1"/>
</dbReference>
<feature type="chain" id="PRO_5011459354" evidence="6">
    <location>
        <begin position="26"/>
        <end position="333"/>
    </location>
</feature>
<evidence type="ECO:0000313" key="8">
    <source>
        <dbReference type="Proteomes" id="UP000199031"/>
    </source>
</evidence>
<evidence type="ECO:0000256" key="4">
    <source>
        <dbReference type="ARBA" id="ARBA00023139"/>
    </source>
</evidence>